<proteinExistence type="predicted"/>
<reference evidence="2 3" key="2">
    <citation type="submission" date="2017-09" db="EMBL/GenBank/DDBJ databases">
        <title>Extensive intraspecific genome diversity in a model arbuscular mycorrhizal fungus.</title>
        <authorList>
            <person name="Chen E.C."/>
            <person name="Morin E."/>
            <person name="Beaudet D."/>
            <person name="Noel J."/>
            <person name="Ndikumana S."/>
            <person name="Charron P."/>
            <person name="St-Onge C."/>
            <person name="Giorgi J."/>
            <person name="Grigoriev I.V."/>
            <person name="Roux C."/>
            <person name="Martin F.M."/>
            <person name="Corradi N."/>
        </authorList>
    </citation>
    <scope>NUCLEOTIDE SEQUENCE [LARGE SCALE GENOMIC DNA]</scope>
    <source>
        <strain evidence="2 3">A5</strain>
    </source>
</reference>
<reference evidence="2 3" key="1">
    <citation type="submission" date="2016-04" db="EMBL/GenBank/DDBJ databases">
        <title>Genome analyses suggest a sexual origin of heterokaryosis in a supposedly ancient asexual fungus.</title>
        <authorList>
            <person name="Ropars J."/>
            <person name="Sedzielewska K."/>
            <person name="Noel J."/>
            <person name="Charron P."/>
            <person name="Farinelli L."/>
            <person name="Marton T."/>
            <person name="Kruger M."/>
            <person name="Pelin A."/>
            <person name="Brachmann A."/>
            <person name="Corradi N."/>
        </authorList>
    </citation>
    <scope>NUCLEOTIDE SEQUENCE [LARGE SCALE GENOMIC DNA]</scope>
    <source>
        <strain evidence="2 3">A5</strain>
    </source>
</reference>
<name>A0A2N0Q0Q2_9GLOM</name>
<accession>A0A2N0Q0Q2</accession>
<organism evidence="2 3">
    <name type="scientific">Rhizophagus irregularis</name>
    <dbReference type="NCBI Taxonomy" id="588596"/>
    <lineage>
        <taxon>Eukaryota</taxon>
        <taxon>Fungi</taxon>
        <taxon>Fungi incertae sedis</taxon>
        <taxon>Mucoromycota</taxon>
        <taxon>Glomeromycotina</taxon>
        <taxon>Glomeromycetes</taxon>
        <taxon>Glomerales</taxon>
        <taxon>Glomeraceae</taxon>
        <taxon>Rhizophagus</taxon>
    </lineage>
</organism>
<gene>
    <name evidence="2" type="ORF">RhiirA5_372886</name>
</gene>
<dbReference type="EMBL" id="LLXJ01000234">
    <property type="protein sequence ID" value="PKC12674.1"/>
    <property type="molecule type" value="Genomic_DNA"/>
</dbReference>
<evidence type="ECO:0000313" key="2">
    <source>
        <dbReference type="EMBL" id="PKC12674.1"/>
    </source>
</evidence>
<dbReference type="AlphaFoldDB" id="A0A2N0Q0Q2"/>
<feature type="compositionally biased region" description="Basic residues" evidence="1">
    <location>
        <begin position="109"/>
        <end position="121"/>
    </location>
</feature>
<evidence type="ECO:0000256" key="1">
    <source>
        <dbReference type="SAM" id="MobiDB-lite"/>
    </source>
</evidence>
<evidence type="ECO:0000313" key="3">
    <source>
        <dbReference type="Proteomes" id="UP000232722"/>
    </source>
</evidence>
<sequence length="143" mass="15974">MLKDNESNINPSLSKANQAEAIEGGEESISQWNEPSIYSVCVEEGKEGILTSSIVKTGQCKPVEDVESGLFKWTVVKWFAIAEQVVDHALERACLSTNWKEADKENQTPKKRKEVPRAKKGKEKEVLEIKGEGERSKVIKEEG</sequence>
<feature type="region of interest" description="Disordered" evidence="1">
    <location>
        <begin position="1"/>
        <end position="28"/>
    </location>
</feature>
<comment type="caution">
    <text evidence="2">The sequence shown here is derived from an EMBL/GenBank/DDBJ whole genome shotgun (WGS) entry which is preliminary data.</text>
</comment>
<protein>
    <submittedName>
        <fullName evidence="2">Uncharacterized protein</fullName>
    </submittedName>
</protein>
<feature type="compositionally biased region" description="Polar residues" evidence="1">
    <location>
        <begin position="7"/>
        <end position="17"/>
    </location>
</feature>
<dbReference type="Proteomes" id="UP000232722">
    <property type="component" value="Unassembled WGS sequence"/>
</dbReference>
<feature type="region of interest" description="Disordered" evidence="1">
    <location>
        <begin position="101"/>
        <end position="126"/>
    </location>
</feature>